<dbReference type="KEGG" id="vg:15010754"/>
<dbReference type="RefSeq" id="YP_007674221.1">
    <property type="nucleotide sequence ID" value="NC_020849.1"/>
</dbReference>
<dbReference type="GeneID" id="15010754"/>
<gene>
    <name evidence="1" type="ORF">PYDG_00011</name>
</gene>
<evidence type="ECO:0000313" key="1">
    <source>
        <dbReference type="EMBL" id="AGH57543.1"/>
    </source>
</evidence>
<sequence length="83" mass="9737">MAKYIITEWVTDKTEAVRSVHDPETMRADWLDRADDELYTALRLGCNMTNMLDIYKRDIRTELAVVDSVEEAIKYEKALRLLN</sequence>
<organism evidence="1 2">
    <name type="scientific">Pseudoalteromonas phage pYD6-A</name>
    <dbReference type="NCBI Taxonomy" id="754052"/>
    <lineage>
        <taxon>Viruses</taxon>
        <taxon>Duplodnaviria</taxon>
        <taxon>Heunggongvirae</taxon>
        <taxon>Uroviricota</taxon>
        <taxon>Caudoviricetes</taxon>
        <taxon>Schitoviridae</taxon>
        <taxon>Fuhrmanvirinae</taxon>
        <taxon>Matsuvirus</taxon>
        <taxon>Matsuvirus pYD6A</taxon>
    </lineage>
</organism>
<dbReference type="EMBL" id="JF974296">
    <property type="protein sequence ID" value="AGH57543.1"/>
    <property type="molecule type" value="Genomic_DNA"/>
</dbReference>
<reference evidence="1 2" key="1">
    <citation type="submission" date="2010-11" db="EMBL/GenBank/DDBJ databases">
        <title>The Genome Sequence of Pseudoalteromonas phage pYD6-A.</title>
        <authorList>
            <consortium name="The Broad Institute Genome Sequencing Platform"/>
            <person name="Henn M.R."/>
            <person name="Wolf A."/>
            <person name="Jost G."/>
            <person name="Levin J."/>
            <person name="Malboeuf C."/>
            <person name="Casali M."/>
            <person name="Russ C."/>
            <person name="Lennon N."/>
            <person name="Chapman S.B."/>
            <person name="Erlich R."/>
            <person name="Young S.K."/>
            <person name="Yandava C."/>
            <person name="Zeng Q."/>
            <person name="Alvarado L."/>
            <person name="Anderson S."/>
            <person name="Berlin A."/>
            <person name="Chen Z."/>
            <person name="Freedman E."/>
            <person name="Gellesch M."/>
            <person name="Goldberg J."/>
            <person name="Green L."/>
            <person name="Griggs A."/>
            <person name="Gujja S."/>
            <person name="Heilman E.R."/>
            <person name="Heiman D."/>
            <person name="Hollinger A."/>
            <person name="Howarth C."/>
            <person name="Larson L."/>
            <person name="Mehta T."/>
            <person name="Pearson M."/>
            <person name="Roberts A."/>
            <person name="Ryan E."/>
            <person name="Saif S."/>
            <person name="Shea T."/>
            <person name="Shenoy N."/>
            <person name="Sisk P."/>
            <person name="Stolte C."/>
            <person name="Sykes S."/>
            <person name="White J."/>
            <person name="Haas B."/>
            <person name="Nusbaum C."/>
            <person name="Birren B."/>
        </authorList>
    </citation>
    <scope>NUCLEOTIDE SEQUENCE [LARGE SCALE GENOMIC DNA]</scope>
    <source>
        <strain evidence="2">pYD6-A</strain>
    </source>
</reference>
<evidence type="ECO:0000313" key="2">
    <source>
        <dbReference type="Proteomes" id="UP000204048"/>
    </source>
</evidence>
<keyword evidence="2" id="KW-1185">Reference proteome</keyword>
<name>M4SNC4_9CAUD</name>
<dbReference type="Proteomes" id="UP000204048">
    <property type="component" value="Segment"/>
</dbReference>
<accession>M4SNC4</accession>
<protein>
    <submittedName>
        <fullName evidence="1">Uncharacterized protein</fullName>
    </submittedName>
</protein>
<proteinExistence type="predicted"/>